<keyword evidence="1" id="KW-1133">Transmembrane helix</keyword>
<organism evidence="2 3">
    <name type="scientific">Phytophthora cactorum</name>
    <dbReference type="NCBI Taxonomy" id="29920"/>
    <lineage>
        <taxon>Eukaryota</taxon>
        <taxon>Sar</taxon>
        <taxon>Stramenopiles</taxon>
        <taxon>Oomycota</taxon>
        <taxon>Peronosporomycetes</taxon>
        <taxon>Peronosporales</taxon>
        <taxon>Peronosporaceae</taxon>
        <taxon>Phytophthora</taxon>
    </lineage>
</organism>
<dbReference type="AlphaFoldDB" id="A0A8T1BRE9"/>
<evidence type="ECO:0000313" key="2">
    <source>
        <dbReference type="EMBL" id="KAG2907664.1"/>
    </source>
</evidence>
<evidence type="ECO:0000256" key="1">
    <source>
        <dbReference type="SAM" id="Phobius"/>
    </source>
</evidence>
<protein>
    <submittedName>
        <fullName evidence="2">Uncharacterized protein</fullName>
    </submittedName>
</protein>
<accession>A0A8T1BRE9</accession>
<gene>
    <name evidence="2" type="ORF">PC115_g13830</name>
</gene>
<name>A0A8T1BRE9_9STRA</name>
<proteinExistence type="predicted"/>
<evidence type="ECO:0000313" key="3">
    <source>
        <dbReference type="Proteomes" id="UP000774804"/>
    </source>
</evidence>
<dbReference type="VEuPathDB" id="FungiDB:PC110_g16031"/>
<comment type="caution">
    <text evidence="2">The sequence shown here is derived from an EMBL/GenBank/DDBJ whole genome shotgun (WGS) entry which is preliminary data.</text>
</comment>
<dbReference type="Proteomes" id="UP000774804">
    <property type="component" value="Unassembled WGS sequence"/>
</dbReference>
<sequence>MKLANKEEKERLQSNARLHNGKSTAWSLAGSRIQVESQDHGCGIQQLTNMRGDASTARERLNVCVTRTKWKLTSASCATCVLLRQCARSRSRSKRSNSRLYLMVIECTHHGYEVLEEVKFAYGIVNKPYETNDEFNARCTYLHELSRKQHDQLVSLALVFLAVAIWYLCFEIKNDRAPKYRLGSDSTQCTAQ</sequence>
<reference evidence="2" key="1">
    <citation type="submission" date="2018-10" db="EMBL/GenBank/DDBJ databases">
        <title>Effector identification in a new, highly contiguous assembly of the strawberry crown rot pathogen Phytophthora cactorum.</title>
        <authorList>
            <person name="Armitage A.D."/>
            <person name="Nellist C.F."/>
            <person name="Bates H."/>
            <person name="Vickerstaff R.J."/>
            <person name="Harrison R.J."/>
        </authorList>
    </citation>
    <scope>NUCLEOTIDE SEQUENCE</scope>
    <source>
        <strain evidence="2">4032</strain>
    </source>
</reference>
<feature type="transmembrane region" description="Helical" evidence="1">
    <location>
        <begin position="153"/>
        <end position="170"/>
    </location>
</feature>
<keyword evidence="1" id="KW-0472">Membrane</keyword>
<keyword evidence="1" id="KW-0812">Transmembrane</keyword>
<dbReference type="EMBL" id="RCMI01000505">
    <property type="protein sequence ID" value="KAG2907664.1"/>
    <property type="molecule type" value="Genomic_DNA"/>
</dbReference>